<dbReference type="OrthoDB" id="435305at2759"/>
<sequence>MTEKEYTIACDLTGLSEAELAAVQELLERTAEEAADDESSLCCSDHGRTPLIYQPSLTRRRHTLPDCSQVALPITGTRRPPPKIADRIFANAMISLNAQHRALWRQADRELENTPPEKVKTGSPNRRFSMPNVPLRGGRPDAAVIPLIPSGIVSSLGLDSLDDDSVNTKQAVTSRKCGLVSTSESSTQGFKFSSLDDSLGPSIWKPRVGDDDNVQ</sequence>
<dbReference type="GeneID" id="9049945"/>
<feature type="compositionally biased region" description="Polar residues" evidence="1">
    <location>
        <begin position="180"/>
        <end position="191"/>
    </location>
</feature>
<accession>C5LSG2</accession>
<dbReference type="RefSeq" id="XP_002767485.1">
    <property type="nucleotide sequence ID" value="XM_002767439.1"/>
</dbReference>
<dbReference type="EMBL" id="GG685191">
    <property type="protein sequence ID" value="EER00203.1"/>
    <property type="molecule type" value="Genomic_DNA"/>
</dbReference>
<keyword evidence="3" id="KW-1185">Reference proteome</keyword>
<protein>
    <submittedName>
        <fullName evidence="2">Uncharacterized protein</fullName>
    </submittedName>
</protein>
<evidence type="ECO:0000256" key="1">
    <source>
        <dbReference type="SAM" id="MobiDB-lite"/>
    </source>
</evidence>
<name>C5LSG2_PERM5</name>
<feature type="region of interest" description="Disordered" evidence="1">
    <location>
        <begin position="113"/>
        <end position="135"/>
    </location>
</feature>
<reference evidence="2 3" key="1">
    <citation type="submission" date="2008-07" db="EMBL/GenBank/DDBJ databases">
        <authorList>
            <person name="El-Sayed N."/>
            <person name="Caler E."/>
            <person name="Inman J."/>
            <person name="Amedeo P."/>
            <person name="Hass B."/>
            <person name="Wortman J."/>
        </authorList>
    </citation>
    <scope>NUCLEOTIDE SEQUENCE [LARGE SCALE GENOMIC DNA]</scope>
    <source>
        <strain evidence="3">ATCC 50983 / TXsc</strain>
    </source>
</reference>
<feature type="region of interest" description="Disordered" evidence="1">
    <location>
        <begin position="180"/>
        <end position="215"/>
    </location>
</feature>
<evidence type="ECO:0000313" key="2">
    <source>
        <dbReference type="EMBL" id="EER00203.1"/>
    </source>
</evidence>
<dbReference type="Proteomes" id="UP000007800">
    <property type="component" value="Unassembled WGS sequence"/>
</dbReference>
<dbReference type="AlphaFoldDB" id="C5LSG2"/>
<organism evidence="3">
    <name type="scientific">Perkinsus marinus (strain ATCC 50983 / TXsc)</name>
    <dbReference type="NCBI Taxonomy" id="423536"/>
    <lineage>
        <taxon>Eukaryota</taxon>
        <taxon>Sar</taxon>
        <taxon>Alveolata</taxon>
        <taxon>Perkinsozoa</taxon>
        <taxon>Perkinsea</taxon>
        <taxon>Perkinsida</taxon>
        <taxon>Perkinsidae</taxon>
        <taxon>Perkinsus</taxon>
    </lineage>
</organism>
<gene>
    <name evidence="2" type="ORF">Pmar_PMAR017061</name>
</gene>
<dbReference type="InParanoid" id="C5LSG2"/>
<proteinExistence type="predicted"/>
<evidence type="ECO:0000313" key="3">
    <source>
        <dbReference type="Proteomes" id="UP000007800"/>
    </source>
</evidence>